<dbReference type="STRING" id="673.AL542_07565"/>
<sequence>MVRKAWLMPGFFLPIKELVFELMHILCTSPQFAYFNILVNFLFWQLVKKNGAYLTFVTKR</sequence>
<gene>
    <name evidence="2" type="ORF">NCTC11645_00708</name>
</gene>
<keyword evidence="1" id="KW-0812">Transmembrane</keyword>
<name>A0A377HJF4_GRIHO</name>
<keyword evidence="1" id="KW-1133">Transmembrane helix</keyword>
<organism evidence="2 3">
    <name type="scientific">Grimontia hollisae</name>
    <name type="common">Vibrio hollisae</name>
    <dbReference type="NCBI Taxonomy" id="673"/>
    <lineage>
        <taxon>Bacteria</taxon>
        <taxon>Pseudomonadati</taxon>
        <taxon>Pseudomonadota</taxon>
        <taxon>Gammaproteobacteria</taxon>
        <taxon>Vibrionales</taxon>
        <taxon>Vibrionaceae</taxon>
        <taxon>Grimontia</taxon>
    </lineage>
</organism>
<dbReference type="AlphaFoldDB" id="A0A377HJF4"/>
<accession>A0A377HJF4</accession>
<evidence type="ECO:0000313" key="2">
    <source>
        <dbReference type="EMBL" id="STO56370.1"/>
    </source>
</evidence>
<evidence type="ECO:0000313" key="3">
    <source>
        <dbReference type="Proteomes" id="UP000254512"/>
    </source>
</evidence>
<dbReference type="EMBL" id="UGHD01000002">
    <property type="protein sequence ID" value="STO56370.1"/>
    <property type="molecule type" value="Genomic_DNA"/>
</dbReference>
<keyword evidence="1" id="KW-0472">Membrane</keyword>
<protein>
    <submittedName>
        <fullName evidence="2">Uncharacterized protein</fullName>
    </submittedName>
</protein>
<proteinExistence type="predicted"/>
<evidence type="ECO:0000256" key="1">
    <source>
        <dbReference type="SAM" id="Phobius"/>
    </source>
</evidence>
<feature type="transmembrane region" description="Helical" evidence="1">
    <location>
        <begin position="22"/>
        <end position="44"/>
    </location>
</feature>
<dbReference type="Proteomes" id="UP000254512">
    <property type="component" value="Unassembled WGS sequence"/>
</dbReference>
<reference evidence="2 3" key="1">
    <citation type="submission" date="2018-06" db="EMBL/GenBank/DDBJ databases">
        <authorList>
            <consortium name="Pathogen Informatics"/>
            <person name="Doyle S."/>
        </authorList>
    </citation>
    <scope>NUCLEOTIDE SEQUENCE [LARGE SCALE GENOMIC DNA]</scope>
    <source>
        <strain evidence="2 3">NCTC11645</strain>
    </source>
</reference>